<feature type="compositionally biased region" description="Basic and acidic residues" evidence="11">
    <location>
        <begin position="390"/>
        <end position="399"/>
    </location>
</feature>
<dbReference type="SUPFAM" id="SSF57889">
    <property type="entry name" value="Cysteine-rich domain"/>
    <property type="match status" value="1"/>
</dbReference>
<protein>
    <submittedName>
        <fullName evidence="18">Uncharacterized protein LOC106468289 isoform X1</fullName>
    </submittedName>
</protein>
<dbReference type="Pfam" id="PF17838">
    <property type="entry name" value="PH_16"/>
    <property type="match status" value="1"/>
</dbReference>
<dbReference type="InterPro" id="IPR036034">
    <property type="entry name" value="PDZ_sf"/>
</dbReference>
<feature type="compositionally biased region" description="Polar residues" evidence="11">
    <location>
        <begin position="2092"/>
        <end position="2101"/>
    </location>
</feature>
<dbReference type="InterPro" id="IPR044926">
    <property type="entry name" value="RGS_subdomain_2"/>
</dbReference>
<dbReference type="CDD" id="cd00160">
    <property type="entry name" value="RhoGEF"/>
    <property type="match status" value="1"/>
</dbReference>
<dbReference type="SMART" id="SM00109">
    <property type="entry name" value="C1"/>
    <property type="match status" value="1"/>
</dbReference>
<feature type="region of interest" description="Disordered" evidence="11">
    <location>
        <begin position="921"/>
        <end position="1060"/>
    </location>
</feature>
<feature type="compositionally biased region" description="Basic and acidic residues" evidence="11">
    <location>
        <begin position="1854"/>
        <end position="1869"/>
    </location>
</feature>
<dbReference type="InterPro" id="IPR046349">
    <property type="entry name" value="C1-like_sf"/>
</dbReference>
<evidence type="ECO:0000256" key="3">
    <source>
        <dbReference type="ARBA" id="ARBA00022468"/>
    </source>
</evidence>
<feature type="domain" description="RGS" evidence="16">
    <location>
        <begin position="561"/>
        <end position="666"/>
    </location>
</feature>
<dbReference type="PROSITE" id="PS00479">
    <property type="entry name" value="ZF_DAG_PE_1"/>
    <property type="match status" value="1"/>
</dbReference>
<feature type="compositionally biased region" description="Low complexity" evidence="11">
    <location>
        <begin position="982"/>
        <end position="1007"/>
    </location>
</feature>
<comment type="subcellular location">
    <subcellularLocation>
        <location evidence="2">Cytoplasm</location>
    </subcellularLocation>
    <subcellularLocation>
        <location evidence="1">Membrane</location>
    </subcellularLocation>
</comment>
<evidence type="ECO:0000256" key="11">
    <source>
        <dbReference type="SAM" id="MobiDB-lite"/>
    </source>
</evidence>
<keyword evidence="10" id="KW-0472">Membrane</keyword>
<evidence type="ECO:0000256" key="8">
    <source>
        <dbReference type="ARBA" id="ARBA00022833"/>
    </source>
</evidence>
<dbReference type="Pfam" id="PF00621">
    <property type="entry name" value="RhoGEF"/>
    <property type="match status" value="1"/>
</dbReference>
<keyword evidence="8" id="KW-0862">Zinc</keyword>
<dbReference type="PANTHER" id="PTHR45872:SF2">
    <property type="entry name" value="RHO GUANINE NUCLEOTIDE EXCHANGE FACTOR 2, ISOFORM D"/>
    <property type="match status" value="1"/>
</dbReference>
<feature type="compositionally biased region" description="Low complexity" evidence="11">
    <location>
        <begin position="1475"/>
        <end position="1489"/>
    </location>
</feature>
<evidence type="ECO:0000256" key="2">
    <source>
        <dbReference type="ARBA" id="ARBA00004496"/>
    </source>
</evidence>
<gene>
    <name evidence="18" type="primary">LOC106468289</name>
</gene>
<dbReference type="SUPFAM" id="SSF48097">
    <property type="entry name" value="Regulator of G-protein signaling, RGS"/>
    <property type="match status" value="1"/>
</dbReference>
<feature type="region of interest" description="Disordered" evidence="11">
    <location>
        <begin position="347"/>
        <end position="439"/>
    </location>
</feature>
<dbReference type="CDD" id="cd13329">
    <property type="entry name" value="PH_RhoGEF"/>
    <property type="match status" value="1"/>
</dbReference>
<reference evidence="18" key="1">
    <citation type="submission" date="2025-08" db="UniProtKB">
        <authorList>
            <consortium name="RefSeq"/>
        </authorList>
    </citation>
    <scope>IDENTIFICATION</scope>
    <source>
        <tissue evidence="18">Muscle</tissue>
    </source>
</reference>
<evidence type="ECO:0000259" key="12">
    <source>
        <dbReference type="PROSITE" id="PS50003"/>
    </source>
</evidence>
<dbReference type="SUPFAM" id="SSF50729">
    <property type="entry name" value="PH domain-like"/>
    <property type="match status" value="1"/>
</dbReference>
<dbReference type="PROSITE" id="PS50081">
    <property type="entry name" value="ZF_DAG_PE_2"/>
    <property type="match status" value="1"/>
</dbReference>
<feature type="region of interest" description="Disordered" evidence="11">
    <location>
        <begin position="220"/>
        <end position="262"/>
    </location>
</feature>
<name>A0ABM1BL42_LIMPO</name>
<evidence type="ECO:0000256" key="1">
    <source>
        <dbReference type="ARBA" id="ARBA00004370"/>
    </source>
</evidence>
<organism evidence="17 18">
    <name type="scientific">Limulus polyphemus</name>
    <name type="common">Atlantic horseshoe crab</name>
    <dbReference type="NCBI Taxonomy" id="6850"/>
    <lineage>
        <taxon>Eukaryota</taxon>
        <taxon>Metazoa</taxon>
        <taxon>Ecdysozoa</taxon>
        <taxon>Arthropoda</taxon>
        <taxon>Chelicerata</taxon>
        <taxon>Merostomata</taxon>
        <taxon>Xiphosura</taxon>
        <taxon>Limulidae</taxon>
        <taxon>Limulus</taxon>
    </lineage>
</organism>
<feature type="compositionally biased region" description="Polar residues" evidence="11">
    <location>
        <begin position="2054"/>
        <end position="2063"/>
    </location>
</feature>
<dbReference type="PROSITE" id="PS50106">
    <property type="entry name" value="PDZ"/>
    <property type="match status" value="1"/>
</dbReference>
<feature type="compositionally biased region" description="Basic and acidic residues" evidence="11">
    <location>
        <begin position="929"/>
        <end position="938"/>
    </location>
</feature>
<dbReference type="Gene3D" id="2.30.42.10">
    <property type="match status" value="1"/>
</dbReference>
<evidence type="ECO:0000313" key="17">
    <source>
        <dbReference type="Proteomes" id="UP000694941"/>
    </source>
</evidence>
<feature type="compositionally biased region" description="Pro residues" evidence="11">
    <location>
        <begin position="427"/>
        <end position="436"/>
    </location>
</feature>
<keyword evidence="4" id="KW-0963">Cytoplasm</keyword>
<dbReference type="GeneID" id="106468289"/>
<feature type="region of interest" description="Disordered" evidence="11">
    <location>
        <begin position="1782"/>
        <end position="1802"/>
    </location>
</feature>
<dbReference type="Pfam" id="PF09128">
    <property type="entry name" value="RGS-like"/>
    <property type="match status" value="1"/>
</dbReference>
<dbReference type="InterPro" id="IPR011993">
    <property type="entry name" value="PH-like_dom_sf"/>
</dbReference>
<feature type="compositionally biased region" description="Basic and acidic residues" evidence="11">
    <location>
        <begin position="157"/>
        <end position="166"/>
    </location>
</feature>
<dbReference type="SMART" id="SM00325">
    <property type="entry name" value="RhoGEF"/>
    <property type="match status" value="1"/>
</dbReference>
<feature type="compositionally biased region" description="Basic and acidic residues" evidence="11">
    <location>
        <begin position="1833"/>
        <end position="1846"/>
    </location>
</feature>
<dbReference type="RefSeq" id="XP_013784166.1">
    <property type="nucleotide sequence ID" value="XM_013928712.2"/>
</dbReference>
<evidence type="ECO:0000256" key="10">
    <source>
        <dbReference type="ARBA" id="ARBA00023136"/>
    </source>
</evidence>
<dbReference type="PROSITE" id="PS50010">
    <property type="entry name" value="DH_2"/>
    <property type="match status" value="1"/>
</dbReference>
<dbReference type="InterPro" id="IPR036305">
    <property type="entry name" value="RGS_sf"/>
</dbReference>
<keyword evidence="5" id="KW-0597">Phosphoprotein</keyword>
<dbReference type="Pfam" id="PF00130">
    <property type="entry name" value="C1_1"/>
    <property type="match status" value="1"/>
</dbReference>
<feature type="region of interest" description="Disordered" evidence="11">
    <location>
        <begin position="131"/>
        <end position="166"/>
    </location>
</feature>
<dbReference type="Pfam" id="PF00595">
    <property type="entry name" value="PDZ"/>
    <property type="match status" value="1"/>
</dbReference>
<evidence type="ECO:0000256" key="6">
    <source>
        <dbReference type="ARBA" id="ARBA00022658"/>
    </source>
</evidence>
<dbReference type="InterPro" id="IPR001478">
    <property type="entry name" value="PDZ"/>
</dbReference>
<dbReference type="PROSITE" id="PS50003">
    <property type="entry name" value="PH_DOMAIN"/>
    <property type="match status" value="1"/>
</dbReference>
<feature type="compositionally biased region" description="Basic and acidic residues" evidence="11">
    <location>
        <begin position="947"/>
        <end position="981"/>
    </location>
</feature>
<feature type="compositionally biased region" description="Polar residues" evidence="11">
    <location>
        <begin position="347"/>
        <end position="361"/>
    </location>
</feature>
<dbReference type="CDD" id="cd20832">
    <property type="entry name" value="C1_ARHGEF-like"/>
    <property type="match status" value="1"/>
</dbReference>
<evidence type="ECO:0000259" key="14">
    <source>
        <dbReference type="PROSITE" id="PS50081"/>
    </source>
</evidence>
<evidence type="ECO:0000256" key="9">
    <source>
        <dbReference type="ARBA" id="ARBA00023054"/>
    </source>
</evidence>
<dbReference type="Gene3D" id="1.20.900.10">
    <property type="entry name" value="Dbl homology (DH) domain"/>
    <property type="match status" value="1"/>
</dbReference>
<keyword evidence="7" id="KW-0479">Metal-binding</keyword>
<evidence type="ECO:0000256" key="4">
    <source>
        <dbReference type="ARBA" id="ARBA00022490"/>
    </source>
</evidence>
<dbReference type="SMART" id="SM00228">
    <property type="entry name" value="PDZ"/>
    <property type="match status" value="1"/>
</dbReference>
<dbReference type="Gene3D" id="3.30.60.20">
    <property type="match status" value="1"/>
</dbReference>
<evidence type="ECO:0000259" key="15">
    <source>
        <dbReference type="PROSITE" id="PS50106"/>
    </source>
</evidence>
<dbReference type="InterPro" id="IPR035899">
    <property type="entry name" value="DBL_dom_sf"/>
</dbReference>
<feature type="region of interest" description="Disordered" evidence="11">
    <location>
        <begin position="841"/>
        <end position="893"/>
    </location>
</feature>
<keyword evidence="3" id="KW-0343">GTPase activation</keyword>
<dbReference type="SUPFAM" id="SSF50156">
    <property type="entry name" value="PDZ domain-like"/>
    <property type="match status" value="1"/>
</dbReference>
<dbReference type="PROSITE" id="PS50132">
    <property type="entry name" value="RGS"/>
    <property type="match status" value="1"/>
</dbReference>
<dbReference type="InterPro" id="IPR001849">
    <property type="entry name" value="PH_domain"/>
</dbReference>
<dbReference type="SMART" id="SM00233">
    <property type="entry name" value="PH"/>
    <property type="match status" value="1"/>
</dbReference>
<dbReference type="SUPFAM" id="SSF48065">
    <property type="entry name" value="DBL homology domain (DH-domain)"/>
    <property type="match status" value="1"/>
</dbReference>
<feature type="compositionally biased region" description="Polar residues" evidence="11">
    <location>
        <begin position="247"/>
        <end position="262"/>
    </location>
</feature>
<feature type="compositionally biased region" description="Polar residues" evidence="11">
    <location>
        <begin position="1463"/>
        <end position="1474"/>
    </location>
</feature>
<keyword evidence="17" id="KW-1185">Reference proteome</keyword>
<proteinExistence type="predicted"/>
<dbReference type="InterPro" id="IPR015212">
    <property type="entry name" value="RGS-like_dom"/>
</dbReference>
<evidence type="ECO:0000259" key="13">
    <source>
        <dbReference type="PROSITE" id="PS50010"/>
    </source>
</evidence>
<feature type="domain" description="DH" evidence="13">
    <location>
        <begin position="1078"/>
        <end position="1267"/>
    </location>
</feature>
<feature type="compositionally biased region" description="Low complexity" evidence="11">
    <location>
        <begin position="131"/>
        <end position="141"/>
    </location>
</feature>
<keyword evidence="9" id="KW-0175">Coiled coil</keyword>
<dbReference type="Proteomes" id="UP000694941">
    <property type="component" value="Unplaced"/>
</dbReference>
<feature type="region of interest" description="Disordered" evidence="11">
    <location>
        <begin position="2016"/>
        <end position="2109"/>
    </location>
</feature>
<dbReference type="InterPro" id="IPR000219">
    <property type="entry name" value="DH_dom"/>
</dbReference>
<evidence type="ECO:0000313" key="18">
    <source>
        <dbReference type="RefSeq" id="XP_013784166.1"/>
    </source>
</evidence>
<feature type="compositionally biased region" description="Acidic residues" evidence="11">
    <location>
        <begin position="2030"/>
        <end position="2041"/>
    </location>
</feature>
<keyword evidence="6" id="KW-0344">Guanine-nucleotide releasing factor</keyword>
<feature type="compositionally biased region" description="Basic and acidic residues" evidence="11">
    <location>
        <begin position="1990"/>
        <end position="2002"/>
    </location>
</feature>
<sequence>MAAFSSGLHDRLGIARNDILHPMENYDNSGEHLVQRTVIVQKDEKGYGLTVSGHNPVFVQSLKEDGAAARVGVQEGDRIIKVNGTLVTQSNHSEVVELIRSGTYVSLTLLGKPYGHNNRLSGGSHPIHLSGSSMAYHGSSSKLSSPSERITGPQPVDAEKQHQLNKEKIHTIKKMLDKEVRYLEDLKSEYSKNPSDKLRQDMSKATKQVKILEEQLLSFTSGTSSDSVPRSPRSPPPVRNSEKETRSASLIVQSPSQQYGKSIVHQTSAPALSKLEQRGVTPQNFTNNTLKLEALISPTGSQASQIKSHFDSTIQKSLPLSTSLENIAKPASPKGSWHAIRLFPTHSRQSSSPDSLLQFHQQKGDHFKSSHGLSRTQSELSHHPFGRKSIVLDHLPESVRKRRRQTHVALRGQSFSNTESSTDSPQVSPPSTPPPIDLTSESMDILESCEIEDACQEEECVCRVLPCDTPENCLTTSAVMQEVKSNLLNRLDGILLPALPLELKPVNTLTSPSQQYGTPPELSPGQCSLHPSQYVIMSMEDEDWPSDSEVGLLENHGPFNAMWKLLRHQAHLAVFMYYLISNSEPASLFFYLITNIYQEGTVKEMKKWAYEIHSSFLVPGAPLKVKNIDKNILNDINDVLQNQLEKEDNLKGIFIKARRKAKEELNELLAEFRMKRTLGLGNFFGPSDSQLEEAMQDKTKELKIIEQLLVPILENLSEDFENADDKTSAMVAALATVLKQFGVKNQQAVNMIERCPSFVAKEKTRLRFLQRNKKPVFVRNHHFLPEHYCCVTFCNHCQLIIWGVGNQGYQCQNCEMNIHKMCVKVVEETCIGTLRNKKDKRRDRMSGIMENIIGKSRKPSQPSPGAIERARKSNEESEADLSGGGAESQVDGGEKVVISLQPDLSRDHAEVLSDDFQVFDTNSTSNTKEQTEDSDFVKKGSSVGRSESFRQQRESRVPLRKRSDPNIPRSKSDAEVDEKNVSDLNNSGSSSNSSLSTRSLDSPSNSLEMVHKTPGGTPADSIPGLVPSTGPLPSSGSSSSSHVHQYDDSDLEAENDPPRWQENVNINVLRLMKPKEKKRQDVINELFHTERTHVRNLKVLDRLFFKPIQQEQLLPPDQLYLLFPNLEEMLEIHSRLNNKMKARRREQPVVGDVGDIMLEMLDGPSGKEIKNAAAKFCRNQSIALESLKNKQKKEQKLAQFLSDTEANHLCRRLQLKDIIAAGFQRLTKYPLLLENIAKYTPQNSEEHRRLLQAVQCSKQILAHVNQAVKESENEHRLGELQKKMDRSAFEKVEAPIVQAYHHLDLTKHKLIHEGPLTWRLHKQKTIEMHVVLLEDILVLLQKQDDKLLLKFHNNNLMSGREDTKVTHSPILRVQNLFTRNVATDSKGFFLVSTSEQHAIYEFVATSASERKMWLKYITEASEAHKPRHGQSAKAQDSSSLLPERTEDISEDSLAKNKVMPVSLDSSHSEVSNGVESTDTGETSDSSSHSVPNTEISSPNPPTTENHPEKDTSSVSPQKEAPSPCSSVEDSQEQQNLERVKLFHVPVKPQLIEPSEIKVSESVVLQIAEPVLTPIEMVRRRDQQITEALAEKQDLISQIFQIPKKEFDHVAEMASELEGQKDLKELVLASIYQANQLTSVLNEGLRVSEDDMISTCSAEVVVEESNSSHSETPSPVVARKTGLILSLPLAKLINISSTLNRHLTQLLSYVSEREEERLRMHDELHASREQLHFLHESHRLCHRLCPSPSNLNDNQSRPNSYISIASSISEGPIDLVDESEETTATITDENFKEPGDEENESEEEHLDCYLGDEDVGEIRQAQDEKYERTEHVFYEKERKQEEDKDKTNQQLSDEMGGKQEHFETEEKTELEFSVIKCTEGELTEKDVEHVESSVRIIKEHKKELSEPSEEELGHHEEKLAEISEKGFLKLNQDERQPGEELSEDCEKQTQYGKECKIEHELEIGSKAVTEEDLSKIKEMEAYNLEGEEDNQEQRLCEEDQEKQSEIEKHLQVLNSEKNNVVKRDNSSIQEDMGEFTEDEEDGDKMQQYQEEQDNETNGFSTPTEQFVDALSGDEEIEGSNPEHPITDIDQEDNILNQENQSKAGDDKCYDKEGNLTQTGLISCTTENRPFDNHVTAKSNANCGLDEVTKDFG</sequence>
<evidence type="ECO:0000256" key="7">
    <source>
        <dbReference type="ARBA" id="ARBA00022723"/>
    </source>
</evidence>
<feature type="region of interest" description="Disordered" evidence="11">
    <location>
        <begin position="1422"/>
        <end position="1532"/>
    </location>
</feature>
<feature type="domain" description="Phorbol-ester/DAG-type" evidence="14">
    <location>
        <begin position="780"/>
        <end position="830"/>
    </location>
</feature>
<dbReference type="InterPro" id="IPR041020">
    <property type="entry name" value="PH_16"/>
</dbReference>
<feature type="compositionally biased region" description="Polar residues" evidence="11">
    <location>
        <begin position="1523"/>
        <end position="1532"/>
    </location>
</feature>
<dbReference type="InterPro" id="IPR002219">
    <property type="entry name" value="PKC_DAG/PE"/>
</dbReference>
<feature type="compositionally biased region" description="Low complexity" evidence="11">
    <location>
        <begin position="1023"/>
        <end position="1041"/>
    </location>
</feature>
<dbReference type="InterPro" id="IPR016137">
    <property type="entry name" value="RGS"/>
</dbReference>
<feature type="region of interest" description="Disordered" evidence="11">
    <location>
        <begin position="1833"/>
        <end position="1869"/>
    </location>
</feature>
<dbReference type="Gene3D" id="2.30.29.30">
    <property type="entry name" value="Pleckstrin-homology domain (PH domain)/Phosphotyrosine-binding domain (PTB)"/>
    <property type="match status" value="1"/>
</dbReference>
<evidence type="ECO:0000259" key="16">
    <source>
        <dbReference type="PROSITE" id="PS50132"/>
    </source>
</evidence>
<dbReference type="PANTHER" id="PTHR45872">
    <property type="entry name" value="RHO GUANINE NUCLEOTIDE EXCHANGE FACTOR 2, ISOFORM D"/>
    <property type="match status" value="1"/>
</dbReference>
<feature type="region of interest" description="Disordered" evidence="11">
    <location>
        <begin position="1981"/>
        <end position="2002"/>
    </location>
</feature>
<evidence type="ECO:0000256" key="5">
    <source>
        <dbReference type="ARBA" id="ARBA00022553"/>
    </source>
</evidence>
<dbReference type="CDD" id="cd23069">
    <property type="entry name" value="PDZ_ARHGEF11-12-like"/>
    <property type="match status" value="1"/>
</dbReference>
<dbReference type="Gene3D" id="1.10.167.10">
    <property type="entry name" value="Regulator of G-protein Signalling 4, domain 2"/>
    <property type="match status" value="1"/>
</dbReference>
<accession>A0ABM1BL42</accession>
<feature type="domain" description="PDZ" evidence="15">
    <location>
        <begin position="37"/>
        <end position="101"/>
    </location>
</feature>
<feature type="domain" description="PH" evidence="12">
    <location>
        <begin position="1309"/>
        <end position="1422"/>
    </location>
</feature>